<dbReference type="EMBL" id="JBHMAX010000016">
    <property type="protein sequence ID" value="MFB9732086.1"/>
    <property type="molecule type" value="Genomic_DNA"/>
</dbReference>
<dbReference type="PANTHER" id="PTHR10909">
    <property type="entry name" value="ELECTRON TRANSPORT OXIDOREDUCTASE"/>
    <property type="match status" value="1"/>
</dbReference>
<evidence type="ECO:0000259" key="8">
    <source>
        <dbReference type="Pfam" id="PF02770"/>
    </source>
</evidence>
<comment type="similarity">
    <text evidence="2">Belongs to the acyl-CoA oxidase family.</text>
</comment>
<dbReference type="InterPro" id="IPR012258">
    <property type="entry name" value="Acyl-CoA_oxidase"/>
</dbReference>
<dbReference type="InterPro" id="IPR009100">
    <property type="entry name" value="AcylCoA_DH/oxidase_NM_dom_sf"/>
</dbReference>
<sequence>MTETTQATSSPQAPAPPSDPAAPEVPMTAAAGEGATTVRTTEELTPLGEGLRRATAGRYGPVRELMRSTLPADLMVRDPALSMEEARDWTVQTVRSLLELGLGGTGFPTSVGGLDDVGRSCVDFEMTAHGDLSVTVKSGVHFGLYGGAVTSLGTDRHHEEFLPPVISMEQIGSYAMTEFGHGSDVASLETTITHDPRTDELVVHSPTPSATKTYIGAAARDARMAAVYGQLVVDGVSHGVHVVLVPVRDEQGRPMPGVTLGDNGHKGGLLGVDNGTMTFDHVRVPRRMLLDRYGGIDDEGRYVSDIEGDSKRFFTMLGTLVRGRICVGVGAGVASRKALSIATRYALRRRQFDAPGRDDEVLLMDYRAHQRKLLPAIATTYAHTFALNECVDRLQELHEASEKDQVAQRELETRAAGLKAVVTRFANDTIQVCREACGGAGYMAENGLTVLRGDADVFATFEGDNTVLLQLVAKGLLTGYQEMWGDLDTRGMVAAGARMIGGQVVEATAVRPLVNRLVAAAARRSEDETLLDRGWHLAMFVDREKHVLQTLANRLRSRAKDEDSFAAFNDAQDHVLMAARTHMDRIVLEAFVEGIEACEDGEVRDVLERLCTLYALTSIEADSGWFQAHNRMSAARAKAVTAQINTLCGELRPHALGLVEGMGVPEAWLGSAMLSQDPARWTPGTTPA</sequence>
<feature type="domain" description="Acyl-CoA oxidase C-alpha1" evidence="10">
    <location>
        <begin position="318"/>
        <end position="477"/>
    </location>
</feature>
<dbReference type="InterPro" id="IPR006091">
    <property type="entry name" value="Acyl-CoA_Oxase/DH_mid-dom"/>
</dbReference>
<dbReference type="InterPro" id="IPR036250">
    <property type="entry name" value="AcylCo_DH-like_C"/>
</dbReference>
<dbReference type="InterPro" id="IPR055060">
    <property type="entry name" value="ACOX_C_alpha1"/>
</dbReference>
<evidence type="ECO:0000256" key="2">
    <source>
        <dbReference type="ARBA" id="ARBA00006288"/>
    </source>
</evidence>
<evidence type="ECO:0000259" key="10">
    <source>
        <dbReference type="Pfam" id="PF22924"/>
    </source>
</evidence>
<gene>
    <name evidence="11" type="ORF">ACFFN0_08515</name>
</gene>
<evidence type="ECO:0000256" key="4">
    <source>
        <dbReference type="ARBA" id="ARBA00022827"/>
    </source>
</evidence>
<evidence type="ECO:0000259" key="7">
    <source>
        <dbReference type="Pfam" id="PF01756"/>
    </source>
</evidence>
<feature type="compositionally biased region" description="Low complexity" evidence="6">
    <location>
        <begin position="1"/>
        <end position="12"/>
    </location>
</feature>
<keyword evidence="4" id="KW-0274">FAD</keyword>
<keyword evidence="3" id="KW-0285">Flavoprotein</keyword>
<dbReference type="InterPro" id="IPR046373">
    <property type="entry name" value="Acyl-CoA_Oxase/DH_mid-dom_sf"/>
</dbReference>
<evidence type="ECO:0000256" key="1">
    <source>
        <dbReference type="ARBA" id="ARBA00001974"/>
    </source>
</evidence>
<keyword evidence="12" id="KW-1185">Reference proteome</keyword>
<comment type="cofactor">
    <cofactor evidence="1">
        <name>FAD</name>
        <dbReference type="ChEBI" id="CHEBI:57692"/>
    </cofactor>
</comment>
<accession>A0ABV5V2Q6</accession>
<organism evidence="11 12">
    <name type="scientific">Ornithinimicrobium kibberense</name>
    <dbReference type="NCBI Taxonomy" id="282060"/>
    <lineage>
        <taxon>Bacteria</taxon>
        <taxon>Bacillati</taxon>
        <taxon>Actinomycetota</taxon>
        <taxon>Actinomycetes</taxon>
        <taxon>Micrococcales</taxon>
        <taxon>Ornithinimicrobiaceae</taxon>
        <taxon>Ornithinimicrobium</taxon>
    </lineage>
</organism>
<dbReference type="PIRSF" id="PIRSF000168">
    <property type="entry name" value="Acyl-CoA_oxidase"/>
    <property type="match status" value="1"/>
</dbReference>
<dbReference type="Proteomes" id="UP001589613">
    <property type="component" value="Unassembled WGS sequence"/>
</dbReference>
<dbReference type="InterPro" id="IPR002655">
    <property type="entry name" value="Acyl-CoA_oxidase_C"/>
</dbReference>
<feature type="region of interest" description="Disordered" evidence="6">
    <location>
        <begin position="1"/>
        <end position="35"/>
    </location>
</feature>
<dbReference type="Pfam" id="PF02771">
    <property type="entry name" value="Acyl-CoA_dh_N"/>
    <property type="match status" value="1"/>
</dbReference>
<dbReference type="SUPFAM" id="SSF56645">
    <property type="entry name" value="Acyl-CoA dehydrogenase NM domain-like"/>
    <property type="match status" value="1"/>
</dbReference>
<evidence type="ECO:0000259" key="9">
    <source>
        <dbReference type="Pfam" id="PF02771"/>
    </source>
</evidence>
<dbReference type="Pfam" id="PF02770">
    <property type="entry name" value="Acyl-CoA_dh_M"/>
    <property type="match status" value="1"/>
</dbReference>
<dbReference type="Gene3D" id="2.40.110.10">
    <property type="entry name" value="Butyryl-CoA Dehydrogenase, subunit A, domain 2"/>
    <property type="match status" value="1"/>
</dbReference>
<feature type="domain" description="Acyl-CoA oxidase/dehydrogenase middle" evidence="8">
    <location>
        <begin position="174"/>
        <end position="282"/>
    </location>
</feature>
<protein>
    <submittedName>
        <fullName evidence="11">Acyl-CoA dehydrogenase</fullName>
    </submittedName>
</protein>
<proteinExistence type="inferred from homology"/>
<dbReference type="Pfam" id="PF01756">
    <property type="entry name" value="ACOX"/>
    <property type="match status" value="1"/>
</dbReference>
<dbReference type="Pfam" id="PF22924">
    <property type="entry name" value="ACOX_C_alpha1"/>
    <property type="match status" value="1"/>
</dbReference>
<feature type="domain" description="Acyl-CoA dehydrogenase/oxidase N-terminal" evidence="9">
    <location>
        <begin position="80"/>
        <end position="169"/>
    </location>
</feature>
<evidence type="ECO:0000256" key="3">
    <source>
        <dbReference type="ARBA" id="ARBA00022630"/>
    </source>
</evidence>
<reference evidence="11 12" key="1">
    <citation type="submission" date="2024-09" db="EMBL/GenBank/DDBJ databases">
        <authorList>
            <person name="Sun Q."/>
            <person name="Mori K."/>
        </authorList>
    </citation>
    <scope>NUCLEOTIDE SEQUENCE [LARGE SCALE GENOMIC DNA]</scope>
    <source>
        <strain evidence="11 12">JCM 12763</strain>
    </source>
</reference>
<evidence type="ECO:0000313" key="11">
    <source>
        <dbReference type="EMBL" id="MFB9732086.1"/>
    </source>
</evidence>
<comment type="caution">
    <text evidence="11">The sequence shown here is derived from an EMBL/GenBank/DDBJ whole genome shotgun (WGS) entry which is preliminary data.</text>
</comment>
<evidence type="ECO:0000256" key="6">
    <source>
        <dbReference type="SAM" id="MobiDB-lite"/>
    </source>
</evidence>
<evidence type="ECO:0000313" key="12">
    <source>
        <dbReference type="Proteomes" id="UP001589613"/>
    </source>
</evidence>
<dbReference type="SUPFAM" id="SSF47203">
    <property type="entry name" value="Acyl-CoA dehydrogenase C-terminal domain-like"/>
    <property type="match status" value="2"/>
</dbReference>
<name>A0ABV5V2Q6_9MICO</name>
<feature type="domain" description="Acyl-CoA oxidase C-terminal" evidence="7">
    <location>
        <begin position="545"/>
        <end position="673"/>
    </location>
</feature>
<evidence type="ECO:0000256" key="5">
    <source>
        <dbReference type="ARBA" id="ARBA00023002"/>
    </source>
</evidence>
<dbReference type="Gene3D" id="1.20.140.10">
    <property type="entry name" value="Butyryl-CoA Dehydrogenase, subunit A, domain 3"/>
    <property type="match status" value="2"/>
</dbReference>
<keyword evidence="5" id="KW-0560">Oxidoreductase</keyword>
<dbReference type="InterPro" id="IPR037069">
    <property type="entry name" value="AcylCoA_DH/ox_N_sf"/>
</dbReference>
<dbReference type="Gene3D" id="1.10.540.10">
    <property type="entry name" value="Acyl-CoA dehydrogenase/oxidase, N-terminal domain"/>
    <property type="match status" value="1"/>
</dbReference>
<dbReference type="RefSeq" id="WP_238330479.1">
    <property type="nucleotide sequence ID" value="NZ_JBHMAX010000016.1"/>
</dbReference>
<dbReference type="InterPro" id="IPR013786">
    <property type="entry name" value="AcylCoA_DH/ox_N"/>
</dbReference>